<proteinExistence type="predicted"/>
<feature type="signal peptide" evidence="1">
    <location>
        <begin position="1"/>
        <end position="18"/>
    </location>
</feature>
<feature type="chain" id="PRO_5014720843" evidence="1">
    <location>
        <begin position="19"/>
        <end position="72"/>
    </location>
</feature>
<dbReference type="EMBL" id="GGFK01013936">
    <property type="protein sequence ID" value="MBW47257.1"/>
    <property type="molecule type" value="Transcribed_RNA"/>
</dbReference>
<reference evidence="2" key="1">
    <citation type="submission" date="2018-01" db="EMBL/GenBank/DDBJ databases">
        <title>An insight into the sialome of Amazonian anophelines.</title>
        <authorList>
            <person name="Ribeiro J.M."/>
            <person name="Scarpassa V."/>
            <person name="Calvo E."/>
        </authorList>
    </citation>
    <scope>NUCLEOTIDE SEQUENCE</scope>
    <source>
        <tissue evidence="2">Salivary glands</tissue>
    </source>
</reference>
<dbReference type="AlphaFoldDB" id="A0A2M4B2I9"/>
<name>A0A2M4B2I9_9DIPT</name>
<accession>A0A2M4B2I9</accession>
<evidence type="ECO:0000313" key="2">
    <source>
        <dbReference type="EMBL" id="MBW47257.1"/>
    </source>
</evidence>
<organism evidence="2">
    <name type="scientific">Anopheles triannulatus</name>
    <dbReference type="NCBI Taxonomy" id="58253"/>
    <lineage>
        <taxon>Eukaryota</taxon>
        <taxon>Metazoa</taxon>
        <taxon>Ecdysozoa</taxon>
        <taxon>Arthropoda</taxon>
        <taxon>Hexapoda</taxon>
        <taxon>Insecta</taxon>
        <taxon>Pterygota</taxon>
        <taxon>Neoptera</taxon>
        <taxon>Endopterygota</taxon>
        <taxon>Diptera</taxon>
        <taxon>Nematocera</taxon>
        <taxon>Culicoidea</taxon>
        <taxon>Culicidae</taxon>
        <taxon>Anophelinae</taxon>
        <taxon>Anopheles</taxon>
    </lineage>
</organism>
<sequence length="72" mass="7366">MALCLAELPMAAVAAAAAAAIESFRVLEPLVAVKCPLAPVAVPLSSLPAVIPIRALGFSCSWDTYRAAPAME</sequence>
<evidence type="ECO:0000256" key="1">
    <source>
        <dbReference type="SAM" id="SignalP"/>
    </source>
</evidence>
<keyword evidence="1" id="KW-0732">Signal</keyword>
<protein>
    <submittedName>
        <fullName evidence="2">Putative secreted protein</fullName>
    </submittedName>
</protein>